<evidence type="ECO:0000313" key="12">
    <source>
        <dbReference type="EMBL" id="OTQ48369.1"/>
    </source>
</evidence>
<dbReference type="GO" id="GO:0005829">
    <property type="term" value="C:cytosol"/>
    <property type="evidence" value="ECO:0007669"/>
    <property type="project" value="TreeGrafter"/>
</dbReference>
<dbReference type="PANTHER" id="PTHR34982:SF1">
    <property type="entry name" value="FLAGELLAR ASSEMBLY PROTEIN FLIH"/>
    <property type="match status" value="1"/>
</dbReference>
<dbReference type="GO" id="GO:0044781">
    <property type="term" value="P:bacterial-type flagellum organization"/>
    <property type="evidence" value="ECO:0007669"/>
    <property type="project" value="UniProtKB-KW"/>
</dbReference>
<keyword evidence="6" id="KW-0963">Cytoplasm</keyword>
<evidence type="ECO:0000256" key="9">
    <source>
        <dbReference type="ARBA" id="ARBA00023225"/>
    </source>
</evidence>
<reference evidence="12 13" key="1">
    <citation type="submission" date="2017-03" db="EMBL/GenBank/DDBJ databases">
        <title>Comparative genomics of honeybee gut symbionts reveal geographically distinct and subgroup specific antibiotic resistance.</title>
        <authorList>
            <person name="Ludvigsen J."/>
            <person name="Porcellato D."/>
            <person name="Labee-Lund T.M."/>
            <person name="Amdam G.V."/>
            <person name="Rudi K."/>
        </authorList>
    </citation>
    <scope>NUCLEOTIDE SEQUENCE [LARGE SCALE GENOMIC DNA]</scope>
    <source>
        <strain evidence="12 13">A-4-12</strain>
    </source>
</reference>
<dbReference type="Pfam" id="PF02108">
    <property type="entry name" value="FliH"/>
    <property type="match status" value="1"/>
</dbReference>
<evidence type="ECO:0000256" key="8">
    <source>
        <dbReference type="ARBA" id="ARBA00022927"/>
    </source>
</evidence>
<dbReference type="EMBL" id="NASK01000103">
    <property type="protein sequence ID" value="OTQ48369.1"/>
    <property type="molecule type" value="Genomic_DNA"/>
</dbReference>
<organism evidence="12 13">
    <name type="scientific">Gilliamella apis</name>
    <dbReference type="NCBI Taxonomy" id="1970738"/>
    <lineage>
        <taxon>Bacteria</taxon>
        <taxon>Pseudomonadati</taxon>
        <taxon>Pseudomonadota</taxon>
        <taxon>Gammaproteobacteria</taxon>
        <taxon>Orbales</taxon>
        <taxon>Orbaceae</taxon>
        <taxon>Gilliamella</taxon>
    </lineage>
</organism>
<dbReference type="GO" id="GO:0071973">
    <property type="term" value="P:bacterial-type flagellum-dependent cell motility"/>
    <property type="evidence" value="ECO:0007669"/>
    <property type="project" value="InterPro"/>
</dbReference>
<evidence type="ECO:0000256" key="1">
    <source>
        <dbReference type="ARBA" id="ARBA00003041"/>
    </source>
</evidence>
<comment type="function">
    <text evidence="1">Needed for flagellar regrowth and assembly.</text>
</comment>
<evidence type="ECO:0000256" key="5">
    <source>
        <dbReference type="ARBA" id="ARBA00022448"/>
    </source>
</evidence>
<dbReference type="PANTHER" id="PTHR34982">
    <property type="entry name" value="YOP PROTEINS TRANSLOCATION PROTEIN L"/>
    <property type="match status" value="1"/>
</dbReference>
<evidence type="ECO:0000256" key="10">
    <source>
        <dbReference type="SAM" id="MobiDB-lite"/>
    </source>
</evidence>
<accession>A0A242NSB2</accession>
<dbReference type="AlphaFoldDB" id="A0A242NSB2"/>
<protein>
    <recommendedName>
        <fullName evidence="4">Flagellar assembly protein FliH</fullName>
    </recommendedName>
</protein>
<dbReference type="GO" id="GO:0003774">
    <property type="term" value="F:cytoskeletal motor activity"/>
    <property type="evidence" value="ECO:0007669"/>
    <property type="project" value="InterPro"/>
</dbReference>
<gene>
    <name evidence="12" type="ORF">B6D06_10835</name>
</gene>
<evidence type="ECO:0000256" key="7">
    <source>
        <dbReference type="ARBA" id="ARBA00022795"/>
    </source>
</evidence>
<feature type="region of interest" description="Disordered" evidence="10">
    <location>
        <begin position="29"/>
        <end position="56"/>
    </location>
</feature>
<dbReference type="GO" id="GO:0015031">
    <property type="term" value="P:protein transport"/>
    <property type="evidence" value="ECO:0007669"/>
    <property type="project" value="UniProtKB-KW"/>
</dbReference>
<keyword evidence="7" id="KW-1005">Bacterial flagellum biogenesis</keyword>
<proteinExistence type="inferred from homology"/>
<comment type="subcellular location">
    <subcellularLocation>
        <location evidence="2">Cytoplasm</location>
    </subcellularLocation>
</comment>
<evidence type="ECO:0000256" key="6">
    <source>
        <dbReference type="ARBA" id="ARBA00022490"/>
    </source>
</evidence>
<keyword evidence="5" id="KW-0813">Transport</keyword>
<comment type="similarity">
    <text evidence="3">Belongs to the FliH family.</text>
</comment>
<keyword evidence="8" id="KW-0653">Protein transport</keyword>
<dbReference type="GO" id="GO:0009288">
    <property type="term" value="C:bacterial-type flagellum"/>
    <property type="evidence" value="ECO:0007669"/>
    <property type="project" value="InterPro"/>
</dbReference>
<dbReference type="InterPro" id="IPR051472">
    <property type="entry name" value="T3SS_Stator/FliH"/>
</dbReference>
<feature type="domain" description="Flagellar assembly protein FliH/Type III secretion system HrpE" evidence="11">
    <location>
        <begin position="128"/>
        <end position="250"/>
    </location>
</feature>
<dbReference type="PRINTS" id="PR01003">
    <property type="entry name" value="FLGFLIH"/>
</dbReference>
<dbReference type="OrthoDB" id="8480773at2"/>
<evidence type="ECO:0000256" key="2">
    <source>
        <dbReference type="ARBA" id="ARBA00004496"/>
    </source>
</evidence>
<evidence type="ECO:0000256" key="3">
    <source>
        <dbReference type="ARBA" id="ARBA00006602"/>
    </source>
</evidence>
<dbReference type="InterPro" id="IPR000563">
    <property type="entry name" value="Flag_FliH"/>
</dbReference>
<name>A0A242NSB2_9GAMM</name>
<dbReference type="Proteomes" id="UP000194968">
    <property type="component" value="Unassembled WGS sequence"/>
</dbReference>
<dbReference type="InterPro" id="IPR018035">
    <property type="entry name" value="Flagellar_FliH/T3SS_HrpE"/>
</dbReference>
<evidence type="ECO:0000259" key="11">
    <source>
        <dbReference type="Pfam" id="PF02108"/>
    </source>
</evidence>
<evidence type="ECO:0000256" key="4">
    <source>
        <dbReference type="ARBA" id="ARBA00016507"/>
    </source>
</evidence>
<evidence type="ECO:0000313" key="13">
    <source>
        <dbReference type="Proteomes" id="UP000194968"/>
    </source>
</evidence>
<sequence>MMNMYNHTNSVSWKPLHFQDLALSELSPLTSQQQPEELEEFAPPLEPDNHDDQDEGSFDINSPAILLELENIKQQARDEAYQEGFNLGKEEGFNIGKQTGYEQGFTHGHQEGLDTIEQQLTAEKLTSINAIKNLAINFQQSISQIDEKIVPKLFDLALLAAEKTVGSLSKVKQKQLLHIIKSLIEQNTIVNPPIVVRINPTDLLWLEPQLNNELQPQQWQFIADANIELGGCKIFTQTNEIDASVTHHWQIIADNVHGVEH</sequence>
<keyword evidence="9" id="KW-1006">Bacterial flagellum protein export</keyword>
<comment type="caution">
    <text evidence="12">The sequence shown here is derived from an EMBL/GenBank/DDBJ whole genome shotgun (WGS) entry which is preliminary data.</text>
</comment>